<sequence length="508" mass="56115">MKEIGEVGYVQSIISSIFYVSGLPTARLNELVISENGLIGIVKAVLPELVEVMVFEGQSLGHNMRVVRTNEFFQVPVSEYFLGRVVDPFGVPQDNLEPIRGVKTFWPVDPHAPGVNERIRISRPLETGVMSVDMQVPIGRGQRELILGDQKTGKTTFALQAVVNAARLGIVCIYVSVGKKKSDLKFVQAFLQKAGVLKNVAIVAATSADPAPMVYLAPFSGLSIAEYFRDKDRDVLVVLDDLTTHAKFYREISLLSRRPPGRQSYPGDIFHLHARLTERAGNIRNKNGREVSITLLPVAETVEGDLAGYIQTNLMAMTDGHVFMDIAEAKRGRHPAVSFTLSVSRVGNQTRTPLEREIAARITRQLTESRKAEELGRFGVELTPQTQRAIKTYEKLEVILNQETEEIYPKGLQIIILGLFLGDFWENLTPYEIRDEKTRLAVAFAAGKLDSVRMLITKARNLKELFGVISANLKLVGPKVSSQEPVSSNQVPVAGGQVKGQGIKQVSN</sequence>
<comment type="similarity">
    <text evidence="2">Belongs to the ATPase alpha/beta chains family.</text>
</comment>
<organism evidence="14 15">
    <name type="scientific">Candidatus Curtissbacteria bacterium GW2011_GWA1_40_16</name>
    <dbReference type="NCBI Taxonomy" id="1618405"/>
    <lineage>
        <taxon>Bacteria</taxon>
        <taxon>Candidatus Curtissiibacteriota</taxon>
    </lineage>
</organism>
<evidence type="ECO:0000256" key="5">
    <source>
        <dbReference type="ARBA" id="ARBA00022781"/>
    </source>
</evidence>
<evidence type="ECO:0000256" key="12">
    <source>
        <dbReference type="SAM" id="MobiDB-lite"/>
    </source>
</evidence>
<evidence type="ECO:0000256" key="3">
    <source>
        <dbReference type="ARBA" id="ARBA00022448"/>
    </source>
</evidence>
<evidence type="ECO:0000313" key="14">
    <source>
        <dbReference type="EMBL" id="KKR50744.1"/>
    </source>
</evidence>
<dbReference type="PANTHER" id="PTHR48082">
    <property type="entry name" value="ATP SYNTHASE SUBUNIT ALPHA, MITOCHONDRIAL"/>
    <property type="match status" value="1"/>
</dbReference>
<dbReference type="FunFam" id="3.40.50.300:FF:002432">
    <property type="entry name" value="ATP synthase subunit alpha, mitochondrial"/>
    <property type="match status" value="1"/>
</dbReference>
<keyword evidence="4" id="KW-0547">Nucleotide-binding</keyword>
<evidence type="ECO:0000256" key="9">
    <source>
        <dbReference type="ARBA" id="ARBA00023196"/>
    </source>
</evidence>
<evidence type="ECO:0000313" key="15">
    <source>
        <dbReference type="Proteomes" id="UP000034531"/>
    </source>
</evidence>
<feature type="compositionally biased region" description="Polar residues" evidence="12">
    <location>
        <begin position="482"/>
        <end position="491"/>
    </location>
</feature>
<keyword evidence="9" id="KW-0139">CF(1)</keyword>
<keyword evidence="8" id="KW-0472">Membrane</keyword>
<feature type="domain" description="ATPase F1/V1/A1 complex alpha/beta subunit nucleotide-binding" evidence="13">
    <location>
        <begin position="128"/>
        <end position="344"/>
    </location>
</feature>
<comment type="caution">
    <text evidence="14">The sequence shown here is derived from an EMBL/GenBank/DDBJ whole genome shotgun (WGS) entry which is preliminary data.</text>
</comment>
<evidence type="ECO:0000256" key="8">
    <source>
        <dbReference type="ARBA" id="ARBA00023136"/>
    </source>
</evidence>
<dbReference type="EMBL" id="LBYI01000007">
    <property type="protein sequence ID" value="KKR50744.1"/>
    <property type="molecule type" value="Genomic_DNA"/>
</dbReference>
<evidence type="ECO:0000256" key="10">
    <source>
        <dbReference type="ARBA" id="ARBA00023310"/>
    </source>
</evidence>
<name>A0A0G0RDG9_9BACT</name>
<keyword evidence="3" id="KW-0813">Transport</keyword>
<comment type="subunit">
    <text evidence="11">F-type ATPases have 2 components, CF(1) - the catalytic core - and CF(0) - the membrane proton channel. CF(1) has five subunits: alpha(3), beta(3), gamma(1), delta(1), epsilon(1). CF(0) has four main subunits: a(1), b(1), b'(1) and c(9-12).</text>
</comment>
<reference evidence="14 15" key="1">
    <citation type="journal article" date="2015" name="Nature">
        <title>rRNA introns, odd ribosomes, and small enigmatic genomes across a large radiation of phyla.</title>
        <authorList>
            <person name="Brown C.T."/>
            <person name="Hug L.A."/>
            <person name="Thomas B.C."/>
            <person name="Sharon I."/>
            <person name="Castelle C.J."/>
            <person name="Singh A."/>
            <person name="Wilkins M.J."/>
            <person name="Williams K.H."/>
            <person name="Banfield J.F."/>
        </authorList>
    </citation>
    <scope>NUCLEOTIDE SEQUENCE [LARGE SCALE GENOMIC DNA]</scope>
</reference>
<dbReference type="InterPro" id="IPR027417">
    <property type="entry name" value="P-loop_NTPase"/>
</dbReference>
<dbReference type="Proteomes" id="UP000034531">
    <property type="component" value="Unassembled WGS sequence"/>
</dbReference>
<dbReference type="Gene3D" id="3.40.50.12240">
    <property type="match status" value="1"/>
</dbReference>
<keyword evidence="5" id="KW-0375">Hydrogen ion transport</keyword>
<dbReference type="InterPro" id="IPR036121">
    <property type="entry name" value="ATPase_F1/V1/A1_a/bsu_N_sf"/>
</dbReference>
<evidence type="ECO:0000256" key="2">
    <source>
        <dbReference type="ARBA" id="ARBA00008936"/>
    </source>
</evidence>
<evidence type="ECO:0000256" key="6">
    <source>
        <dbReference type="ARBA" id="ARBA00022840"/>
    </source>
</evidence>
<dbReference type="GO" id="GO:0043531">
    <property type="term" value="F:ADP binding"/>
    <property type="evidence" value="ECO:0007669"/>
    <property type="project" value="TreeGrafter"/>
</dbReference>
<dbReference type="SUPFAM" id="SSF52540">
    <property type="entry name" value="P-loop containing nucleoside triphosphate hydrolases"/>
    <property type="match status" value="1"/>
</dbReference>
<keyword evidence="6" id="KW-0067">ATP-binding</keyword>
<dbReference type="InterPro" id="IPR005294">
    <property type="entry name" value="ATP_synth_F1_asu"/>
</dbReference>
<keyword evidence="10" id="KW-0066">ATP synthesis</keyword>
<dbReference type="AlphaFoldDB" id="A0A0G0RDG9"/>
<evidence type="ECO:0000256" key="7">
    <source>
        <dbReference type="ARBA" id="ARBA00023065"/>
    </source>
</evidence>
<accession>A0A0G0RDG9</accession>
<dbReference type="InterPro" id="IPR000194">
    <property type="entry name" value="ATPase_F1/V1/A1_a/bsu_nucl-bd"/>
</dbReference>
<evidence type="ECO:0000256" key="4">
    <source>
        <dbReference type="ARBA" id="ARBA00022741"/>
    </source>
</evidence>
<dbReference type="GO" id="GO:0045259">
    <property type="term" value="C:proton-transporting ATP synthase complex"/>
    <property type="evidence" value="ECO:0007669"/>
    <property type="project" value="UniProtKB-KW"/>
</dbReference>
<dbReference type="PANTHER" id="PTHR48082:SF2">
    <property type="entry name" value="ATP SYNTHASE SUBUNIT ALPHA, MITOCHONDRIAL"/>
    <property type="match status" value="1"/>
</dbReference>
<feature type="region of interest" description="Disordered" evidence="12">
    <location>
        <begin position="482"/>
        <end position="508"/>
    </location>
</feature>
<dbReference type="GO" id="GO:0005524">
    <property type="term" value="F:ATP binding"/>
    <property type="evidence" value="ECO:0007669"/>
    <property type="project" value="UniProtKB-KW"/>
</dbReference>
<protein>
    <submittedName>
        <fullName evidence="14">ATP synthase subunit alpha</fullName>
    </submittedName>
</protein>
<evidence type="ECO:0000256" key="11">
    <source>
        <dbReference type="ARBA" id="ARBA00026013"/>
    </source>
</evidence>
<comment type="subcellular location">
    <subcellularLocation>
        <location evidence="1">Membrane</location>
    </subcellularLocation>
</comment>
<proteinExistence type="inferred from homology"/>
<dbReference type="GO" id="GO:0046933">
    <property type="term" value="F:proton-transporting ATP synthase activity, rotational mechanism"/>
    <property type="evidence" value="ECO:0007669"/>
    <property type="project" value="InterPro"/>
</dbReference>
<keyword evidence="7" id="KW-0406">Ion transport</keyword>
<dbReference type="Pfam" id="PF00006">
    <property type="entry name" value="ATP-synt_ab"/>
    <property type="match status" value="1"/>
</dbReference>
<evidence type="ECO:0000259" key="13">
    <source>
        <dbReference type="Pfam" id="PF00006"/>
    </source>
</evidence>
<evidence type="ECO:0000256" key="1">
    <source>
        <dbReference type="ARBA" id="ARBA00004370"/>
    </source>
</evidence>
<gene>
    <name evidence="14" type="ORF">UT84_C0007G0015</name>
</gene>
<dbReference type="SUPFAM" id="SSF50615">
    <property type="entry name" value="N-terminal domain of alpha and beta subunits of F1 ATP synthase"/>
    <property type="match status" value="1"/>
</dbReference>